<dbReference type="GO" id="GO:0097729">
    <property type="term" value="C:9+2 motile cilium"/>
    <property type="evidence" value="ECO:0007669"/>
    <property type="project" value="TreeGrafter"/>
</dbReference>
<evidence type="ECO:0000313" key="2">
    <source>
        <dbReference type="EMBL" id="KAJ3215235.1"/>
    </source>
</evidence>
<proteinExistence type="predicted"/>
<keyword evidence="3" id="KW-1185">Reference proteome</keyword>
<reference evidence="2" key="1">
    <citation type="submission" date="2020-05" db="EMBL/GenBank/DDBJ databases">
        <title>Phylogenomic resolution of chytrid fungi.</title>
        <authorList>
            <person name="Stajich J.E."/>
            <person name="Amses K."/>
            <person name="Simmons R."/>
            <person name="Seto K."/>
            <person name="Myers J."/>
            <person name="Bonds A."/>
            <person name="Quandt C.A."/>
            <person name="Barry K."/>
            <person name="Liu P."/>
            <person name="Grigoriev I."/>
            <person name="Longcore J.E."/>
            <person name="James T.Y."/>
        </authorList>
    </citation>
    <scope>NUCLEOTIDE SEQUENCE</scope>
    <source>
        <strain evidence="2">JEL0476</strain>
    </source>
</reference>
<dbReference type="GO" id="GO:0045505">
    <property type="term" value="F:dynein intermediate chain binding"/>
    <property type="evidence" value="ECO:0007669"/>
    <property type="project" value="InterPro"/>
</dbReference>
<gene>
    <name evidence="2" type="ORF">HK099_006449</name>
</gene>
<comment type="caution">
    <text evidence="2">The sequence shown here is derived from an EMBL/GenBank/DDBJ whole genome shotgun (WGS) entry which is preliminary data.</text>
</comment>
<dbReference type="GO" id="GO:0030286">
    <property type="term" value="C:dynein complex"/>
    <property type="evidence" value="ECO:0007669"/>
    <property type="project" value="InterPro"/>
</dbReference>
<dbReference type="GO" id="GO:0051959">
    <property type="term" value="F:dynein light intermediate chain binding"/>
    <property type="evidence" value="ECO:0007669"/>
    <property type="project" value="InterPro"/>
</dbReference>
<dbReference type="GO" id="GO:0008569">
    <property type="term" value="F:minus-end-directed microtubule motor activity"/>
    <property type="evidence" value="ECO:0007669"/>
    <property type="project" value="TreeGrafter"/>
</dbReference>
<evidence type="ECO:0000313" key="3">
    <source>
        <dbReference type="Proteomes" id="UP001211065"/>
    </source>
</evidence>
<sequence>MIGIKKQLHPINSVSSRKPALSKKLANTKRISTVNTTKSDESLLLNLPSEIILLIFKNLSIVELKKARLLSKYLKSFTNYILNSRLTQINENLEKDLKKSSTSYKELEFSLTPHLSHYRNFLRNLTSNEVTEATWYSSPPAELHTVCTCLCILKFGKSILKPNANLDNPTGSMLGWLEVKKLMGKYSFKNWFQDLRITVEKIKFENIKIVEKLIQQDLNITYERLREVSQPGYKMLIVVAAVLQFGIVNEDILTERRIKVSLEKRLEGLGKYLEVIRKVEVANTEAVVSVFNETKVVKKSSASTSSKNKVRMALVSQV</sequence>
<dbReference type="InterPro" id="IPR026983">
    <property type="entry name" value="DHC"/>
</dbReference>
<dbReference type="PANTHER" id="PTHR10676">
    <property type="entry name" value="DYNEIN HEAVY CHAIN FAMILY PROTEIN"/>
    <property type="match status" value="1"/>
</dbReference>
<dbReference type="PROSITE" id="PS50181">
    <property type="entry name" value="FBOX"/>
    <property type="match status" value="1"/>
</dbReference>
<protein>
    <recommendedName>
        <fullName evidence="1">F-box domain-containing protein</fullName>
    </recommendedName>
</protein>
<dbReference type="Pfam" id="PF00646">
    <property type="entry name" value="F-box"/>
    <property type="match status" value="1"/>
</dbReference>
<name>A0AAD5U2F9_9FUNG</name>
<dbReference type="CDD" id="cd09917">
    <property type="entry name" value="F-box_SF"/>
    <property type="match status" value="1"/>
</dbReference>
<dbReference type="AlphaFoldDB" id="A0AAD5U2F9"/>
<dbReference type="EMBL" id="JADGJW010000557">
    <property type="protein sequence ID" value="KAJ3215235.1"/>
    <property type="molecule type" value="Genomic_DNA"/>
</dbReference>
<dbReference type="Proteomes" id="UP001211065">
    <property type="component" value="Unassembled WGS sequence"/>
</dbReference>
<dbReference type="Gene3D" id="1.20.920.60">
    <property type="match status" value="1"/>
</dbReference>
<dbReference type="InterPro" id="IPR036047">
    <property type="entry name" value="F-box-like_dom_sf"/>
</dbReference>
<organism evidence="2 3">
    <name type="scientific">Clydaea vesicula</name>
    <dbReference type="NCBI Taxonomy" id="447962"/>
    <lineage>
        <taxon>Eukaryota</taxon>
        <taxon>Fungi</taxon>
        <taxon>Fungi incertae sedis</taxon>
        <taxon>Chytridiomycota</taxon>
        <taxon>Chytridiomycota incertae sedis</taxon>
        <taxon>Chytridiomycetes</taxon>
        <taxon>Lobulomycetales</taxon>
        <taxon>Lobulomycetaceae</taxon>
        <taxon>Clydaea</taxon>
    </lineage>
</organism>
<dbReference type="GO" id="GO:0060294">
    <property type="term" value="P:cilium movement involved in cell motility"/>
    <property type="evidence" value="ECO:0007669"/>
    <property type="project" value="TreeGrafter"/>
</dbReference>
<dbReference type="PANTHER" id="PTHR10676:SF343">
    <property type="entry name" value="DYNEIN AXONEMAL HEAVY CHAIN 10"/>
    <property type="match status" value="1"/>
</dbReference>
<dbReference type="InterPro" id="IPR001810">
    <property type="entry name" value="F-box_dom"/>
</dbReference>
<dbReference type="SUPFAM" id="SSF81383">
    <property type="entry name" value="F-box domain"/>
    <property type="match status" value="1"/>
</dbReference>
<accession>A0AAD5U2F9</accession>
<feature type="domain" description="F-box" evidence="1">
    <location>
        <begin position="41"/>
        <end position="89"/>
    </location>
</feature>
<evidence type="ECO:0000259" key="1">
    <source>
        <dbReference type="PROSITE" id="PS50181"/>
    </source>
</evidence>